<feature type="region of interest" description="Disordered" evidence="1">
    <location>
        <begin position="301"/>
        <end position="359"/>
    </location>
</feature>
<proteinExistence type="predicted"/>
<dbReference type="EMBL" id="CAHIKZ030000165">
    <property type="protein sequence ID" value="CAE1156922.1"/>
    <property type="molecule type" value="Genomic_DNA"/>
</dbReference>
<protein>
    <submittedName>
        <fullName evidence="2">Uncharacterized protein</fullName>
    </submittedName>
</protein>
<feature type="region of interest" description="Disordered" evidence="1">
    <location>
        <begin position="251"/>
        <end position="274"/>
    </location>
</feature>
<gene>
    <name evidence="2" type="ORF">SPHA_4982</name>
</gene>
<evidence type="ECO:0000256" key="1">
    <source>
        <dbReference type="SAM" id="MobiDB-lite"/>
    </source>
</evidence>
<keyword evidence="3" id="KW-1185">Reference proteome</keyword>
<feature type="region of interest" description="Disordered" evidence="1">
    <location>
        <begin position="128"/>
        <end position="178"/>
    </location>
</feature>
<organism evidence="2 3">
    <name type="scientific">Acanthosepion pharaonis</name>
    <name type="common">Pharaoh cuttlefish</name>
    <name type="synonym">Sepia pharaonis</name>
    <dbReference type="NCBI Taxonomy" id="158019"/>
    <lineage>
        <taxon>Eukaryota</taxon>
        <taxon>Metazoa</taxon>
        <taxon>Spiralia</taxon>
        <taxon>Lophotrochozoa</taxon>
        <taxon>Mollusca</taxon>
        <taxon>Cephalopoda</taxon>
        <taxon>Coleoidea</taxon>
        <taxon>Decapodiformes</taxon>
        <taxon>Sepiida</taxon>
        <taxon>Sepiina</taxon>
        <taxon>Sepiidae</taxon>
        <taxon>Acanthosepion</taxon>
    </lineage>
</organism>
<dbReference type="AlphaFoldDB" id="A0A812AUR2"/>
<comment type="caution">
    <text evidence="2">The sequence shown here is derived from an EMBL/GenBank/DDBJ whole genome shotgun (WGS) entry which is preliminary data.</text>
</comment>
<dbReference type="Proteomes" id="UP000597762">
    <property type="component" value="Unassembled WGS sequence"/>
</dbReference>
<sequence>MKTLFSLSGLGLLLVIVVIVGWKFTPRGHEPLHLLFGLGEHNILHHVRSHGILRSREGYWHGGIMYPEFQYRRPPPSYDVSMQEYQQQLMQQYQQSINNVDNYSLPSSPPPTYRSRASTIRTGVHIVFPPDHNENYPNSLPPTYRSQTSSRPSLPRAGFDDEEEGYPIPEPIDPAPSESLVSDAVSMLVASTSMDVSGTLDSTGDFQLSLNEPVDQPTLFSGRSQGTMTDPEGLLNSSSPPAVMPLTSAAAITPPATPPTLVQQPSSYDRSNELCNQFPMPENISTTVGVVDNDADVILGTIPDPEADRTSRHDVTSCESMGNAGIHQGGSNSDTSRQSSPERDDTSPVQAKTAAETPL</sequence>
<feature type="compositionally biased region" description="Polar residues" evidence="1">
    <location>
        <begin position="261"/>
        <end position="274"/>
    </location>
</feature>
<feature type="compositionally biased region" description="Basic and acidic residues" evidence="1">
    <location>
        <begin position="306"/>
        <end position="316"/>
    </location>
</feature>
<accession>A0A812AUR2</accession>
<feature type="compositionally biased region" description="Polar residues" evidence="1">
    <location>
        <begin position="329"/>
        <end position="339"/>
    </location>
</feature>
<dbReference type="OrthoDB" id="10070859at2759"/>
<evidence type="ECO:0000313" key="3">
    <source>
        <dbReference type="Proteomes" id="UP000597762"/>
    </source>
</evidence>
<name>A0A812AUR2_ACAPH</name>
<reference evidence="2" key="1">
    <citation type="submission" date="2021-01" db="EMBL/GenBank/DDBJ databases">
        <authorList>
            <person name="Li R."/>
            <person name="Bekaert M."/>
        </authorList>
    </citation>
    <scope>NUCLEOTIDE SEQUENCE</scope>
    <source>
        <strain evidence="2">Farmed</strain>
    </source>
</reference>
<evidence type="ECO:0000313" key="2">
    <source>
        <dbReference type="EMBL" id="CAE1156922.1"/>
    </source>
</evidence>